<dbReference type="InterPro" id="IPR004307">
    <property type="entry name" value="TspO_MBR"/>
</dbReference>
<evidence type="ECO:0000313" key="8">
    <source>
        <dbReference type="Proteomes" id="UP000561459"/>
    </source>
</evidence>
<comment type="similarity">
    <text evidence="2">Belongs to the TspO/BZRP family.</text>
</comment>
<dbReference type="AlphaFoldDB" id="A0A7W6C2X9"/>
<keyword evidence="8" id="KW-1185">Reference proteome</keyword>
<dbReference type="GO" id="GO:0016020">
    <property type="term" value="C:membrane"/>
    <property type="evidence" value="ECO:0007669"/>
    <property type="project" value="UniProtKB-SubCell"/>
</dbReference>
<evidence type="ECO:0000256" key="5">
    <source>
        <dbReference type="ARBA" id="ARBA00023136"/>
    </source>
</evidence>
<evidence type="ECO:0000256" key="3">
    <source>
        <dbReference type="ARBA" id="ARBA00022692"/>
    </source>
</evidence>
<dbReference type="RefSeq" id="WP_183616565.1">
    <property type="nucleotide sequence ID" value="NZ_JACIDY010000003.1"/>
</dbReference>
<keyword evidence="5 6" id="KW-0472">Membrane</keyword>
<comment type="subcellular location">
    <subcellularLocation>
        <location evidence="1">Membrane</location>
        <topology evidence="1">Multi-pass membrane protein</topology>
    </subcellularLocation>
</comment>
<keyword evidence="4 6" id="KW-1133">Transmembrane helix</keyword>
<evidence type="ECO:0000256" key="4">
    <source>
        <dbReference type="ARBA" id="ARBA00022989"/>
    </source>
</evidence>
<dbReference type="CDD" id="cd15904">
    <property type="entry name" value="TSPO_MBR"/>
    <property type="match status" value="1"/>
</dbReference>
<feature type="transmembrane region" description="Helical" evidence="6">
    <location>
        <begin position="58"/>
        <end position="82"/>
    </location>
</feature>
<feature type="transmembrane region" description="Helical" evidence="6">
    <location>
        <begin position="89"/>
        <end position="109"/>
    </location>
</feature>
<feature type="transmembrane region" description="Helical" evidence="6">
    <location>
        <begin position="143"/>
        <end position="164"/>
    </location>
</feature>
<comment type="caution">
    <text evidence="7">The sequence shown here is derived from an EMBL/GenBank/DDBJ whole genome shotgun (WGS) entry which is preliminary data.</text>
</comment>
<dbReference type="PIRSF" id="PIRSF005859">
    <property type="entry name" value="PBR"/>
    <property type="match status" value="1"/>
</dbReference>
<evidence type="ECO:0000256" key="1">
    <source>
        <dbReference type="ARBA" id="ARBA00004141"/>
    </source>
</evidence>
<dbReference type="InterPro" id="IPR038330">
    <property type="entry name" value="TspO/MBR-related_sf"/>
</dbReference>
<evidence type="ECO:0000256" key="2">
    <source>
        <dbReference type="ARBA" id="ARBA00007524"/>
    </source>
</evidence>
<evidence type="ECO:0000313" key="7">
    <source>
        <dbReference type="EMBL" id="MBB3939853.1"/>
    </source>
</evidence>
<dbReference type="Proteomes" id="UP000561459">
    <property type="component" value="Unassembled WGS sequence"/>
</dbReference>
<dbReference type="PANTHER" id="PTHR10057">
    <property type="entry name" value="PERIPHERAL-TYPE BENZODIAZEPINE RECEPTOR"/>
    <property type="match status" value="1"/>
</dbReference>
<evidence type="ECO:0000256" key="6">
    <source>
        <dbReference type="SAM" id="Phobius"/>
    </source>
</evidence>
<reference evidence="7 8" key="1">
    <citation type="submission" date="2020-08" db="EMBL/GenBank/DDBJ databases">
        <title>Genomic Encyclopedia of Type Strains, Phase IV (KMG-IV): sequencing the most valuable type-strain genomes for metagenomic binning, comparative biology and taxonomic classification.</title>
        <authorList>
            <person name="Goeker M."/>
        </authorList>
    </citation>
    <scope>NUCLEOTIDE SEQUENCE [LARGE SCALE GENOMIC DNA]</scope>
    <source>
        <strain evidence="7 8">DSM 27568</strain>
    </source>
</reference>
<gene>
    <name evidence="7" type="ORF">GGR39_001503</name>
</gene>
<organism evidence="7 8">
    <name type="scientific">Novosphingobium fluoreni</name>
    <dbReference type="NCBI Taxonomy" id="1391222"/>
    <lineage>
        <taxon>Bacteria</taxon>
        <taxon>Pseudomonadati</taxon>
        <taxon>Pseudomonadota</taxon>
        <taxon>Alphaproteobacteria</taxon>
        <taxon>Sphingomonadales</taxon>
        <taxon>Sphingomonadaceae</taxon>
        <taxon>Novosphingobium</taxon>
    </lineage>
</organism>
<dbReference type="FunFam" id="1.20.1260.100:FF:000001">
    <property type="entry name" value="translocator protein 2"/>
    <property type="match status" value="1"/>
</dbReference>
<dbReference type="GO" id="GO:0033013">
    <property type="term" value="P:tetrapyrrole metabolic process"/>
    <property type="evidence" value="ECO:0007669"/>
    <property type="project" value="UniProtKB-ARBA"/>
</dbReference>
<keyword evidence="3 6" id="KW-0812">Transmembrane</keyword>
<feature type="transmembrane region" description="Helical" evidence="6">
    <location>
        <begin position="14"/>
        <end position="38"/>
    </location>
</feature>
<feature type="transmembrane region" description="Helical" evidence="6">
    <location>
        <begin position="115"/>
        <end position="136"/>
    </location>
</feature>
<dbReference type="EMBL" id="JACIDY010000003">
    <property type="protein sequence ID" value="MBB3939853.1"/>
    <property type="molecule type" value="Genomic_DNA"/>
</dbReference>
<protein>
    <submittedName>
        <fullName evidence="7">Tryptophan-rich sensory protein</fullName>
    </submittedName>
</protein>
<accession>A0A7W6C2X9</accession>
<name>A0A7W6C2X9_9SPHN</name>
<sequence length="184" mass="20099">MNSLASTWQLRAGVIRWALVCVPVVLFLGILAGALSGSGADQAWFAALRKPAGYPPPAAFGLVWTVLYILMGIALAMVLSAVGARGRRMAVIAFLVQLAINLAWSPLFFGAHQMTWALVCILVMDVAVVATIVLFARIRPLAAWLLVPYLVWILFATYLNYAFLRDNREMDGVKASGAMERIEF</sequence>
<dbReference type="Gene3D" id="1.20.1260.100">
    <property type="entry name" value="TspO/MBR protein"/>
    <property type="match status" value="1"/>
</dbReference>
<proteinExistence type="inferred from homology"/>
<dbReference type="Pfam" id="PF03073">
    <property type="entry name" value="TspO_MBR"/>
    <property type="match status" value="1"/>
</dbReference>
<dbReference type="PANTHER" id="PTHR10057:SF0">
    <property type="entry name" value="TRANSLOCATOR PROTEIN"/>
    <property type="match status" value="1"/>
</dbReference>